<organism evidence="1 2">
    <name type="scientific">Inmirania thermothiophila</name>
    <dbReference type="NCBI Taxonomy" id="1750597"/>
    <lineage>
        <taxon>Bacteria</taxon>
        <taxon>Pseudomonadati</taxon>
        <taxon>Pseudomonadota</taxon>
        <taxon>Gammaproteobacteria</taxon>
        <taxon>Chromatiales</taxon>
        <taxon>Ectothiorhodospiraceae</taxon>
        <taxon>Inmirania</taxon>
    </lineage>
</organism>
<dbReference type="Proteomes" id="UP000276634">
    <property type="component" value="Unassembled WGS sequence"/>
</dbReference>
<keyword evidence="2" id="KW-1185">Reference proteome</keyword>
<protein>
    <recommendedName>
        <fullName evidence="3">Acetyltransferase</fullName>
    </recommendedName>
</protein>
<evidence type="ECO:0000313" key="2">
    <source>
        <dbReference type="Proteomes" id="UP000276634"/>
    </source>
</evidence>
<comment type="caution">
    <text evidence="1">The sequence shown here is derived from an EMBL/GenBank/DDBJ whole genome shotgun (WGS) entry which is preliminary data.</text>
</comment>
<proteinExistence type="predicted"/>
<evidence type="ECO:0000313" key="1">
    <source>
        <dbReference type="EMBL" id="ROR34664.1"/>
    </source>
</evidence>
<reference evidence="1 2" key="1">
    <citation type="submission" date="2018-11" db="EMBL/GenBank/DDBJ databases">
        <title>Genomic Encyclopedia of Type Strains, Phase IV (KMG-IV): sequencing the most valuable type-strain genomes for metagenomic binning, comparative biology and taxonomic classification.</title>
        <authorList>
            <person name="Goeker M."/>
        </authorList>
    </citation>
    <scope>NUCLEOTIDE SEQUENCE [LARGE SCALE GENOMIC DNA]</scope>
    <source>
        <strain evidence="1 2">DSM 100275</strain>
    </source>
</reference>
<evidence type="ECO:0008006" key="3">
    <source>
        <dbReference type="Google" id="ProtNLM"/>
    </source>
</evidence>
<accession>A0A3N1Y762</accession>
<name>A0A3N1Y762_9GAMM</name>
<dbReference type="AlphaFoldDB" id="A0A3N1Y762"/>
<dbReference type="EMBL" id="RJVI01000001">
    <property type="protein sequence ID" value="ROR34664.1"/>
    <property type="molecule type" value="Genomic_DNA"/>
</dbReference>
<gene>
    <name evidence="1" type="ORF">EDC57_0565</name>
</gene>
<sequence length="69" mass="7874">MYLKHRPSGDLVEILEVTALADPCRDRVVGRFHAGEELQEPAVFPKAELAFPSGEDLPRCWLDPDWRAR</sequence>
<dbReference type="RefSeq" id="WP_123400026.1">
    <property type="nucleotide sequence ID" value="NZ_RJVI01000001.1"/>
</dbReference>
<dbReference type="OrthoDB" id="9810649at2"/>